<comment type="caution">
    <text evidence="1">The sequence shown here is derived from an EMBL/GenBank/DDBJ whole genome shotgun (WGS) entry which is preliminary data.</text>
</comment>
<accession>A0A2S7CY54</accession>
<dbReference type="EMBL" id="MDEI01000021">
    <property type="protein sequence ID" value="PPU66491.1"/>
    <property type="molecule type" value="Genomic_DNA"/>
</dbReference>
<evidence type="ECO:0000313" key="2">
    <source>
        <dbReference type="Proteomes" id="UP000238191"/>
    </source>
</evidence>
<sequence length="77" mass="7991">MPGKDVRAMRSAPATNEDVAATKIGRWATYGCSGLGNAGIAQPRWTGLFASGSSACATVDDNPPAGSFANRFHRLHA</sequence>
<keyword evidence="2" id="KW-1185">Reference proteome</keyword>
<proteinExistence type="predicted"/>
<protein>
    <submittedName>
        <fullName evidence="1">Uncharacterized protein</fullName>
    </submittedName>
</protein>
<name>A0A2S7CY54_9XANT</name>
<dbReference type="Proteomes" id="UP000238191">
    <property type="component" value="Unassembled WGS sequence"/>
</dbReference>
<dbReference type="AlphaFoldDB" id="A0A2S7CY54"/>
<gene>
    <name evidence="1" type="ORF">XpiCFBP4643_19230</name>
</gene>
<evidence type="ECO:0000313" key="1">
    <source>
        <dbReference type="EMBL" id="PPU66491.1"/>
    </source>
</evidence>
<organism evidence="1 2">
    <name type="scientific">Xanthomonas pisi</name>
    <dbReference type="NCBI Taxonomy" id="56457"/>
    <lineage>
        <taxon>Bacteria</taxon>
        <taxon>Pseudomonadati</taxon>
        <taxon>Pseudomonadota</taxon>
        <taxon>Gammaproteobacteria</taxon>
        <taxon>Lysobacterales</taxon>
        <taxon>Lysobacteraceae</taxon>
        <taxon>Xanthomonas</taxon>
    </lineage>
</organism>
<reference evidence="2" key="1">
    <citation type="submission" date="2016-08" db="EMBL/GenBank/DDBJ databases">
        <authorList>
            <person name="Merda D."/>
            <person name="Briand M."/>
            <person name="Taghouti G."/>
            <person name="Carrere S."/>
            <person name="Gouzy J."/>
            <person name="Portier P."/>
            <person name="Jacques M.-A."/>
            <person name="Fischer-Le Saux M."/>
        </authorList>
    </citation>
    <scope>NUCLEOTIDE SEQUENCE [LARGE SCALE GENOMIC DNA]</scope>
    <source>
        <strain evidence="2">CFBP4643</strain>
    </source>
</reference>